<proteinExistence type="inferred from homology"/>
<dbReference type="STRING" id="1122156.SAMN02745117_02336"/>
<dbReference type="PANTHER" id="PTHR47529:SF1">
    <property type="entry name" value="PERIPLASMIC CHAPERONE PPID"/>
    <property type="match status" value="1"/>
</dbReference>
<dbReference type="Proteomes" id="UP000184327">
    <property type="component" value="Unassembled WGS sequence"/>
</dbReference>
<dbReference type="InterPro" id="IPR046357">
    <property type="entry name" value="PPIase_dom_sf"/>
</dbReference>
<evidence type="ECO:0000256" key="10">
    <source>
        <dbReference type="ARBA" id="ARBA00042775"/>
    </source>
</evidence>
<dbReference type="OrthoDB" id="9812372at2"/>
<keyword evidence="3" id="KW-0997">Cell inner membrane</keyword>
<keyword evidence="11 14" id="KW-0413">Isomerase</keyword>
<evidence type="ECO:0000256" key="11">
    <source>
        <dbReference type="PROSITE-ProRule" id="PRU00278"/>
    </source>
</evidence>
<evidence type="ECO:0000256" key="3">
    <source>
        <dbReference type="ARBA" id="ARBA00022519"/>
    </source>
</evidence>
<keyword evidence="15" id="KW-1185">Reference proteome</keyword>
<keyword evidence="5 12" id="KW-1133">Transmembrane helix</keyword>
<gene>
    <name evidence="14" type="ORF">SAMN02745117_02336</name>
</gene>
<keyword evidence="11" id="KW-0697">Rotamase</keyword>
<feature type="transmembrane region" description="Helical" evidence="12">
    <location>
        <begin position="12"/>
        <end position="34"/>
    </location>
</feature>
<accession>A0A1M5DAC4</accession>
<organism evidence="14 15">
    <name type="scientific">Lampropedia hyalina DSM 16112</name>
    <dbReference type="NCBI Taxonomy" id="1122156"/>
    <lineage>
        <taxon>Bacteria</taxon>
        <taxon>Pseudomonadati</taxon>
        <taxon>Pseudomonadota</taxon>
        <taxon>Betaproteobacteria</taxon>
        <taxon>Burkholderiales</taxon>
        <taxon>Comamonadaceae</taxon>
        <taxon>Lampropedia</taxon>
    </lineage>
</organism>
<dbReference type="InterPro" id="IPR052029">
    <property type="entry name" value="PpiD_chaperone"/>
</dbReference>
<keyword evidence="2" id="KW-1003">Cell membrane</keyword>
<evidence type="ECO:0000259" key="13">
    <source>
        <dbReference type="PROSITE" id="PS50198"/>
    </source>
</evidence>
<dbReference type="InterPro" id="IPR000297">
    <property type="entry name" value="PPIase_PpiC"/>
</dbReference>
<evidence type="ECO:0000256" key="5">
    <source>
        <dbReference type="ARBA" id="ARBA00022989"/>
    </source>
</evidence>
<sequence length="645" mass="72121">MFEFIRKHLKLVMIIFFPLVILAFVFVGVDASMLTQRSPVVARVAGTDITQNQWDQVHRQMADQARRNNPEVSAQLLDSPEQKYAVLERIVRDEVYRVAMQDKHYLVSDAELARTLQSDPDIAALRSADGRLDVNAYREWVASRYGMTPESFEQGMRYQLGLQQVIGTVQDASITTPRQAVATIDAAYQRREVQLAQFLPAHYTDRVAVTEAQLQAFYQQNTARFQRPEEVDVQYVLLTLDSVAASVDVSEAELRQYYESNRQSYTRRPEQRRVRHILVSTTTDMSTDERDAARQKALGLREQLVQNPGQFAEIAKTQSQDTGSSAAGGDLGLMARGAMVPAFDDALFRLEKDAISEVVATEYGFHIIQVTDIQAADIPAFEEISEQIGKDVRNSQARNQFIEAAEQLRNLAHEQPDSLEPAATALNLPIQTAQGITRNASADTEPSGNIPAALLNPLVLEELFSSKLLEDQYNSEAIDIGNNQIVAARIVQHRPARVLPLEEVQAQNQELFVTQEAARLAREAGAQALQAWQNAPETAAEQLQNPVVVSRLDSQGLDTQTIARIMQIPQDRLPAFEGIEQGSQGYLLVKTNRVVQEAETGAEAQAWMQQLRQADYAQALALAETEAYYETLKQAYKVQIRVPQP</sequence>
<evidence type="ECO:0000256" key="8">
    <source>
        <dbReference type="ARBA" id="ARBA00038408"/>
    </source>
</evidence>
<dbReference type="AlphaFoldDB" id="A0A1M5DAC4"/>
<dbReference type="RefSeq" id="WP_073356853.1">
    <property type="nucleotide sequence ID" value="NZ_FQUZ01000032.1"/>
</dbReference>
<evidence type="ECO:0000313" key="14">
    <source>
        <dbReference type="EMBL" id="SHF63907.1"/>
    </source>
</evidence>
<evidence type="ECO:0000256" key="4">
    <source>
        <dbReference type="ARBA" id="ARBA00022692"/>
    </source>
</evidence>
<evidence type="ECO:0000256" key="1">
    <source>
        <dbReference type="ARBA" id="ARBA00004382"/>
    </source>
</evidence>
<dbReference type="GO" id="GO:0005886">
    <property type="term" value="C:plasma membrane"/>
    <property type="evidence" value="ECO:0007669"/>
    <property type="project" value="UniProtKB-SubCell"/>
</dbReference>
<dbReference type="Gene3D" id="1.10.4030.10">
    <property type="entry name" value="Porin chaperone SurA, peptide-binding domain"/>
    <property type="match status" value="1"/>
</dbReference>
<dbReference type="SUPFAM" id="SSF54534">
    <property type="entry name" value="FKBP-like"/>
    <property type="match status" value="1"/>
</dbReference>
<dbReference type="GO" id="GO:0003755">
    <property type="term" value="F:peptidyl-prolyl cis-trans isomerase activity"/>
    <property type="evidence" value="ECO:0007669"/>
    <property type="project" value="UniProtKB-KW"/>
</dbReference>
<dbReference type="SUPFAM" id="SSF109998">
    <property type="entry name" value="Triger factor/SurA peptide-binding domain-like"/>
    <property type="match status" value="1"/>
</dbReference>
<evidence type="ECO:0000313" key="15">
    <source>
        <dbReference type="Proteomes" id="UP000184327"/>
    </source>
</evidence>
<dbReference type="InterPro" id="IPR027304">
    <property type="entry name" value="Trigger_fact/SurA_dom_sf"/>
</dbReference>
<feature type="domain" description="PpiC" evidence="13">
    <location>
        <begin position="269"/>
        <end position="372"/>
    </location>
</feature>
<dbReference type="PROSITE" id="PS50198">
    <property type="entry name" value="PPIC_PPIASE_2"/>
    <property type="match status" value="1"/>
</dbReference>
<evidence type="ECO:0000256" key="2">
    <source>
        <dbReference type="ARBA" id="ARBA00022475"/>
    </source>
</evidence>
<dbReference type="PANTHER" id="PTHR47529">
    <property type="entry name" value="PEPTIDYL-PROLYL CIS-TRANS ISOMERASE D"/>
    <property type="match status" value="1"/>
</dbReference>
<keyword evidence="6 12" id="KW-0472">Membrane</keyword>
<evidence type="ECO:0000256" key="9">
    <source>
        <dbReference type="ARBA" id="ARBA00040743"/>
    </source>
</evidence>
<comment type="similarity">
    <text evidence="8">Belongs to the PpiD chaperone family.</text>
</comment>
<dbReference type="Gene3D" id="3.10.50.40">
    <property type="match status" value="1"/>
</dbReference>
<evidence type="ECO:0000256" key="7">
    <source>
        <dbReference type="ARBA" id="ARBA00023186"/>
    </source>
</evidence>
<name>A0A1M5DAC4_9BURK</name>
<evidence type="ECO:0000256" key="12">
    <source>
        <dbReference type="SAM" id="Phobius"/>
    </source>
</evidence>
<protein>
    <recommendedName>
        <fullName evidence="9">Periplasmic chaperone PpiD</fullName>
    </recommendedName>
    <alternativeName>
        <fullName evidence="10">Periplasmic folding chaperone</fullName>
    </alternativeName>
</protein>
<evidence type="ECO:0000256" key="6">
    <source>
        <dbReference type="ARBA" id="ARBA00023136"/>
    </source>
</evidence>
<comment type="subcellular location">
    <subcellularLocation>
        <location evidence="1">Cell inner membrane</location>
        <topology evidence="1">Single-pass type II membrane protein</topology>
        <orientation evidence="1">Periplasmic side</orientation>
    </subcellularLocation>
</comment>
<keyword evidence="4 12" id="KW-0812">Transmembrane</keyword>
<dbReference type="Pfam" id="PF13616">
    <property type="entry name" value="Rotamase_3"/>
    <property type="match status" value="1"/>
</dbReference>
<keyword evidence="7" id="KW-0143">Chaperone</keyword>
<dbReference type="EMBL" id="FQUZ01000032">
    <property type="protein sequence ID" value="SHF63907.1"/>
    <property type="molecule type" value="Genomic_DNA"/>
</dbReference>
<dbReference type="Pfam" id="PF13624">
    <property type="entry name" value="SurA_N_3"/>
    <property type="match status" value="1"/>
</dbReference>
<reference evidence="14 15" key="1">
    <citation type="submission" date="2016-11" db="EMBL/GenBank/DDBJ databases">
        <authorList>
            <person name="Jaros S."/>
            <person name="Januszkiewicz K."/>
            <person name="Wedrychowicz H."/>
        </authorList>
    </citation>
    <scope>NUCLEOTIDE SEQUENCE [LARGE SCALE GENOMIC DNA]</scope>
    <source>
        <strain evidence="14 15">DSM 16112</strain>
    </source>
</reference>